<sequence>MDGIAGAYFCERESFDEKLLDDADGFTTRTEGIAPGLKVLSTRQREIVRLASEGLLNKQIAWQLGITVATVKAHMSLAIERLSARNRTHAVAIYVRETLTR</sequence>
<proteinExistence type="predicted"/>
<gene>
    <name evidence="5" type="ORF">H2509_02365</name>
</gene>
<dbReference type="PANTHER" id="PTHR44688">
    <property type="entry name" value="DNA-BINDING TRANSCRIPTIONAL ACTIVATOR DEVR_DOSR"/>
    <property type="match status" value="1"/>
</dbReference>
<evidence type="ECO:0000256" key="2">
    <source>
        <dbReference type="ARBA" id="ARBA00023125"/>
    </source>
</evidence>
<dbReference type="SMART" id="SM00421">
    <property type="entry name" value="HTH_LUXR"/>
    <property type="match status" value="1"/>
</dbReference>
<evidence type="ECO:0000313" key="6">
    <source>
        <dbReference type="Proteomes" id="UP000541109"/>
    </source>
</evidence>
<keyword evidence="1" id="KW-0805">Transcription regulation</keyword>
<protein>
    <submittedName>
        <fullName evidence="5">Response regulator transcription factor</fullName>
    </submittedName>
</protein>
<dbReference type="GO" id="GO:0003677">
    <property type="term" value="F:DNA binding"/>
    <property type="evidence" value="ECO:0007669"/>
    <property type="project" value="UniProtKB-KW"/>
</dbReference>
<dbReference type="PROSITE" id="PS50043">
    <property type="entry name" value="HTH_LUXR_2"/>
    <property type="match status" value="1"/>
</dbReference>
<evidence type="ECO:0000313" key="5">
    <source>
        <dbReference type="EMBL" id="MBA5775967.1"/>
    </source>
</evidence>
<reference evidence="5 6" key="1">
    <citation type="submission" date="2020-07" db="EMBL/GenBank/DDBJ databases">
        <title>Stappia sp., F7233, whole genome shotgun sequencing project.</title>
        <authorList>
            <person name="Jiang S."/>
            <person name="Liu Z.W."/>
            <person name="Du Z.J."/>
        </authorList>
    </citation>
    <scope>NUCLEOTIDE SEQUENCE [LARGE SCALE GENOMIC DNA]</scope>
    <source>
        <strain evidence="5 6">F7233</strain>
    </source>
</reference>
<evidence type="ECO:0000259" key="4">
    <source>
        <dbReference type="PROSITE" id="PS50043"/>
    </source>
</evidence>
<keyword evidence="6" id="KW-1185">Reference proteome</keyword>
<dbReference type="PRINTS" id="PR00038">
    <property type="entry name" value="HTHLUXR"/>
</dbReference>
<dbReference type="RefSeq" id="WP_182161894.1">
    <property type="nucleotide sequence ID" value="NZ_JACFXV010000031.1"/>
</dbReference>
<accession>A0A839AAN6</accession>
<dbReference type="CDD" id="cd06170">
    <property type="entry name" value="LuxR_C_like"/>
    <property type="match status" value="1"/>
</dbReference>
<dbReference type="Gene3D" id="1.10.10.10">
    <property type="entry name" value="Winged helix-like DNA-binding domain superfamily/Winged helix DNA-binding domain"/>
    <property type="match status" value="1"/>
</dbReference>
<dbReference type="Proteomes" id="UP000541109">
    <property type="component" value="Unassembled WGS sequence"/>
</dbReference>
<dbReference type="PANTHER" id="PTHR44688:SF16">
    <property type="entry name" value="DNA-BINDING TRANSCRIPTIONAL ACTIVATOR DEVR_DOSR"/>
    <property type="match status" value="1"/>
</dbReference>
<dbReference type="AlphaFoldDB" id="A0A839AAN6"/>
<dbReference type="Pfam" id="PF00196">
    <property type="entry name" value="GerE"/>
    <property type="match status" value="1"/>
</dbReference>
<dbReference type="InterPro" id="IPR016032">
    <property type="entry name" value="Sig_transdc_resp-reg_C-effctor"/>
</dbReference>
<comment type="caution">
    <text evidence="5">The sequence shown here is derived from an EMBL/GenBank/DDBJ whole genome shotgun (WGS) entry which is preliminary data.</text>
</comment>
<feature type="domain" description="HTH luxR-type" evidence="4">
    <location>
        <begin position="33"/>
        <end position="98"/>
    </location>
</feature>
<organism evidence="5 6">
    <name type="scientific">Stappia albiluteola</name>
    <dbReference type="NCBI Taxonomy" id="2758565"/>
    <lineage>
        <taxon>Bacteria</taxon>
        <taxon>Pseudomonadati</taxon>
        <taxon>Pseudomonadota</taxon>
        <taxon>Alphaproteobacteria</taxon>
        <taxon>Hyphomicrobiales</taxon>
        <taxon>Stappiaceae</taxon>
        <taxon>Stappia</taxon>
    </lineage>
</organism>
<evidence type="ECO:0000256" key="1">
    <source>
        <dbReference type="ARBA" id="ARBA00023015"/>
    </source>
</evidence>
<name>A0A839AAN6_9HYPH</name>
<dbReference type="SUPFAM" id="SSF46894">
    <property type="entry name" value="C-terminal effector domain of the bipartite response regulators"/>
    <property type="match status" value="1"/>
</dbReference>
<dbReference type="InterPro" id="IPR036388">
    <property type="entry name" value="WH-like_DNA-bd_sf"/>
</dbReference>
<dbReference type="EMBL" id="JACFXV010000031">
    <property type="protein sequence ID" value="MBA5775967.1"/>
    <property type="molecule type" value="Genomic_DNA"/>
</dbReference>
<dbReference type="GO" id="GO:0006355">
    <property type="term" value="P:regulation of DNA-templated transcription"/>
    <property type="evidence" value="ECO:0007669"/>
    <property type="project" value="InterPro"/>
</dbReference>
<keyword evidence="2" id="KW-0238">DNA-binding</keyword>
<evidence type="ECO:0000256" key="3">
    <source>
        <dbReference type="ARBA" id="ARBA00023163"/>
    </source>
</evidence>
<dbReference type="InterPro" id="IPR000792">
    <property type="entry name" value="Tscrpt_reg_LuxR_C"/>
</dbReference>
<keyword evidence="3" id="KW-0804">Transcription</keyword>